<dbReference type="AlphaFoldDB" id="A0AAD7E2P2"/>
<dbReference type="Gene3D" id="2.40.50.40">
    <property type="match status" value="1"/>
</dbReference>
<evidence type="ECO:0000256" key="1">
    <source>
        <dbReference type="SAM" id="MobiDB-lite"/>
    </source>
</evidence>
<protein>
    <recommendedName>
        <fullName evidence="2">Chromo domain-containing protein</fullName>
    </recommendedName>
</protein>
<evidence type="ECO:0000313" key="3">
    <source>
        <dbReference type="EMBL" id="KAJ7225316.1"/>
    </source>
</evidence>
<reference evidence="3" key="1">
    <citation type="submission" date="2023-03" db="EMBL/GenBank/DDBJ databases">
        <title>Massive genome expansion in bonnet fungi (Mycena s.s.) driven by repeated elements and novel gene families across ecological guilds.</title>
        <authorList>
            <consortium name="Lawrence Berkeley National Laboratory"/>
            <person name="Harder C.B."/>
            <person name="Miyauchi S."/>
            <person name="Viragh M."/>
            <person name="Kuo A."/>
            <person name="Thoen E."/>
            <person name="Andreopoulos B."/>
            <person name="Lu D."/>
            <person name="Skrede I."/>
            <person name="Drula E."/>
            <person name="Henrissat B."/>
            <person name="Morin E."/>
            <person name="Kohler A."/>
            <person name="Barry K."/>
            <person name="LaButti K."/>
            <person name="Morin E."/>
            <person name="Salamov A."/>
            <person name="Lipzen A."/>
            <person name="Mereny Z."/>
            <person name="Hegedus B."/>
            <person name="Baldrian P."/>
            <person name="Stursova M."/>
            <person name="Weitz H."/>
            <person name="Taylor A."/>
            <person name="Grigoriev I.V."/>
            <person name="Nagy L.G."/>
            <person name="Martin F."/>
            <person name="Kauserud H."/>
        </authorList>
    </citation>
    <scope>NUCLEOTIDE SEQUENCE</scope>
    <source>
        <strain evidence="3">9144</strain>
    </source>
</reference>
<comment type="caution">
    <text evidence="3">The sequence shown here is derived from an EMBL/GenBank/DDBJ whole genome shotgun (WGS) entry which is preliminary data.</text>
</comment>
<feature type="region of interest" description="Disordered" evidence="1">
    <location>
        <begin position="19"/>
        <end position="45"/>
    </location>
</feature>
<dbReference type="SMART" id="SM00298">
    <property type="entry name" value="CHROMO"/>
    <property type="match status" value="1"/>
</dbReference>
<dbReference type="GO" id="GO:0006338">
    <property type="term" value="P:chromatin remodeling"/>
    <property type="evidence" value="ECO:0007669"/>
    <property type="project" value="UniProtKB-ARBA"/>
</dbReference>
<feature type="region of interest" description="Disordered" evidence="1">
    <location>
        <begin position="62"/>
        <end position="123"/>
    </location>
</feature>
<dbReference type="InterPro" id="IPR016197">
    <property type="entry name" value="Chromo-like_dom_sf"/>
</dbReference>
<dbReference type="Proteomes" id="UP001219525">
    <property type="component" value="Unassembled WGS sequence"/>
</dbReference>
<dbReference type="InterPro" id="IPR000953">
    <property type="entry name" value="Chromo/chromo_shadow_dom"/>
</dbReference>
<feature type="region of interest" description="Disordered" evidence="1">
    <location>
        <begin position="172"/>
        <end position="232"/>
    </location>
</feature>
<feature type="compositionally biased region" description="Low complexity" evidence="1">
    <location>
        <begin position="111"/>
        <end position="121"/>
    </location>
</feature>
<name>A0AAD7E2P2_9AGAR</name>
<evidence type="ECO:0000259" key="2">
    <source>
        <dbReference type="PROSITE" id="PS50013"/>
    </source>
</evidence>
<dbReference type="SUPFAM" id="SSF54160">
    <property type="entry name" value="Chromo domain-like"/>
    <property type="match status" value="1"/>
</dbReference>
<sequence length="564" mass="61807">MPAQVKELAEKLAAVRAKNGGVVKQRQRRSNVGGMHAKPRTVGKPRKLVKGKLKVAVKKVAKCLHRIDEDEEEEDEEEDDDEEGEDDDEEEEDDDKEEDEGDEEDAPPARLPRIPRAVALPRPTPITIGAAVTVSTPYTGTTDVPEASSAREPAAPFTPNVTTFIPYIPPMPLGNTTNKKRKAMGKADGGATKKKRKAPAVAKPAPAPRRPGSGYKAAASARGVAGRSDETTELAKRKMAERSAQRASESLIFWYESGASGGGRRCIERRAAAPRGTSPIICKILQRRGWAHRKVEVERREFCRRIDGAHDARGAQHPFLGHGEGWEGARDGRVDGVLMARTAHMAHSARKLCNVLPSTPYYFDDFRAMGSGGRELAMSSRERDDGMMCGAFPAASIWFALPFELAPEDDPVTHVAAVLDARKTGRRYEYLVRFLGASEDEDVWVPLSDVPLTADELLERFHCRHPRAPRPQRVVLEHTYPVNDSSLLDSPTGVPHLDSVPIGAAVPTAPQRTPTPPPIHENLRSNYVPPTVTTTRSGCKSKPAVRFDLLIHEPRASAQMHCPP</sequence>
<keyword evidence="4" id="KW-1185">Reference proteome</keyword>
<feature type="compositionally biased region" description="Low complexity" evidence="1">
    <location>
        <begin position="217"/>
        <end position="226"/>
    </location>
</feature>
<organism evidence="3 4">
    <name type="scientific">Mycena pura</name>
    <dbReference type="NCBI Taxonomy" id="153505"/>
    <lineage>
        <taxon>Eukaryota</taxon>
        <taxon>Fungi</taxon>
        <taxon>Dikarya</taxon>
        <taxon>Basidiomycota</taxon>
        <taxon>Agaricomycotina</taxon>
        <taxon>Agaricomycetes</taxon>
        <taxon>Agaricomycetidae</taxon>
        <taxon>Agaricales</taxon>
        <taxon>Marasmiineae</taxon>
        <taxon>Mycenaceae</taxon>
        <taxon>Mycena</taxon>
    </lineage>
</organism>
<evidence type="ECO:0000313" key="4">
    <source>
        <dbReference type="Proteomes" id="UP001219525"/>
    </source>
</evidence>
<dbReference type="CDD" id="cd00024">
    <property type="entry name" value="CD_CSD"/>
    <property type="match status" value="1"/>
</dbReference>
<dbReference type="PROSITE" id="PS50013">
    <property type="entry name" value="CHROMO_2"/>
    <property type="match status" value="1"/>
</dbReference>
<feature type="domain" description="Chromo" evidence="2">
    <location>
        <begin position="413"/>
        <end position="473"/>
    </location>
</feature>
<gene>
    <name evidence="3" type="ORF">GGX14DRAFT_386234</name>
</gene>
<dbReference type="EMBL" id="JARJCW010000004">
    <property type="protein sequence ID" value="KAJ7225316.1"/>
    <property type="molecule type" value="Genomic_DNA"/>
</dbReference>
<accession>A0AAD7E2P2</accession>
<proteinExistence type="predicted"/>
<feature type="compositionally biased region" description="Acidic residues" evidence="1">
    <location>
        <begin position="69"/>
        <end position="106"/>
    </location>
</feature>